<organism evidence="6 7">
    <name type="scientific">Boudabousia liubingyangii</name>
    <dbReference type="NCBI Taxonomy" id="1921764"/>
    <lineage>
        <taxon>Bacteria</taxon>
        <taxon>Bacillati</taxon>
        <taxon>Actinomycetota</taxon>
        <taxon>Actinomycetes</taxon>
        <taxon>Actinomycetales</taxon>
        <taxon>Actinomycetaceae</taxon>
        <taxon>Boudabousia</taxon>
    </lineage>
</organism>
<dbReference type="SUPFAM" id="SSF52540">
    <property type="entry name" value="P-loop containing nucleoside triphosphate hydrolases"/>
    <property type="match status" value="1"/>
</dbReference>
<evidence type="ECO:0000256" key="4">
    <source>
        <dbReference type="ARBA" id="ARBA00022840"/>
    </source>
</evidence>
<keyword evidence="7" id="KW-1185">Reference proteome</keyword>
<name>A0A1Q5PJR2_9ACTO</name>
<dbReference type="GO" id="GO:0000725">
    <property type="term" value="P:recombinational repair"/>
    <property type="evidence" value="ECO:0007669"/>
    <property type="project" value="TreeGrafter"/>
</dbReference>
<dbReference type="PANTHER" id="PTHR11070:SF45">
    <property type="entry name" value="DNA 3'-5' HELICASE"/>
    <property type="match status" value="1"/>
</dbReference>
<evidence type="ECO:0000256" key="2">
    <source>
        <dbReference type="ARBA" id="ARBA00022801"/>
    </source>
</evidence>
<keyword evidence="2" id="KW-0378">Hydrolase</keyword>
<keyword evidence="4" id="KW-0067">ATP-binding</keyword>
<evidence type="ECO:0000256" key="1">
    <source>
        <dbReference type="ARBA" id="ARBA00022741"/>
    </source>
</evidence>
<sequence length="84" mass="9324">MEGKLLIMTLHAAKGMEYKKVIIAGVDKESLPAMEFVRNQPEAEIEDFLLRERSLLYVAATRARDHLLVTGIGEPSNMLAVPGE</sequence>
<keyword evidence="1" id="KW-0547">Nucleotide-binding</keyword>
<reference evidence="6 7" key="1">
    <citation type="submission" date="2016-11" db="EMBL/GenBank/DDBJ databases">
        <title>Actinomyces gypaetusis sp. nov. isolated from the vulture Gypaetus barbatus in Qinghai Tibet Plateau China.</title>
        <authorList>
            <person name="Meng X."/>
        </authorList>
    </citation>
    <scope>NUCLEOTIDE SEQUENCE [LARGE SCALE GENOMIC DNA]</scope>
    <source>
        <strain evidence="6 7">VUL4_2</strain>
    </source>
</reference>
<protein>
    <recommendedName>
        <fullName evidence="5">UvrD-like helicase C-terminal domain-containing protein</fullName>
    </recommendedName>
</protein>
<dbReference type="RefSeq" id="WP_073709724.1">
    <property type="nucleotide sequence ID" value="NZ_MQSV01000006.1"/>
</dbReference>
<dbReference type="PANTHER" id="PTHR11070">
    <property type="entry name" value="UVRD / RECB / PCRA DNA HELICASE FAMILY MEMBER"/>
    <property type="match status" value="1"/>
</dbReference>
<dbReference type="AlphaFoldDB" id="A0A1Q5PJR2"/>
<dbReference type="OrthoDB" id="9787585at2"/>
<keyword evidence="3" id="KW-0347">Helicase</keyword>
<dbReference type="InterPro" id="IPR000212">
    <property type="entry name" value="DNA_helicase_UvrD/REP"/>
</dbReference>
<dbReference type="Pfam" id="PF13361">
    <property type="entry name" value="UvrD_C"/>
    <property type="match status" value="1"/>
</dbReference>
<accession>A0A1Q5PJR2</accession>
<dbReference type="GO" id="GO:0005829">
    <property type="term" value="C:cytosol"/>
    <property type="evidence" value="ECO:0007669"/>
    <property type="project" value="TreeGrafter"/>
</dbReference>
<dbReference type="Gene3D" id="3.40.50.300">
    <property type="entry name" value="P-loop containing nucleotide triphosphate hydrolases"/>
    <property type="match status" value="1"/>
</dbReference>
<proteinExistence type="predicted"/>
<dbReference type="Proteomes" id="UP000186785">
    <property type="component" value="Unassembled WGS sequence"/>
</dbReference>
<dbReference type="GO" id="GO:0016787">
    <property type="term" value="F:hydrolase activity"/>
    <property type="evidence" value="ECO:0007669"/>
    <property type="project" value="UniProtKB-KW"/>
</dbReference>
<dbReference type="EMBL" id="MQSV01000006">
    <property type="protein sequence ID" value="OKL46128.1"/>
    <property type="molecule type" value="Genomic_DNA"/>
</dbReference>
<gene>
    <name evidence="6" type="ORF">BSR29_07685</name>
</gene>
<evidence type="ECO:0000259" key="5">
    <source>
        <dbReference type="Pfam" id="PF13361"/>
    </source>
</evidence>
<feature type="domain" description="UvrD-like helicase C-terminal" evidence="5">
    <location>
        <begin position="4"/>
        <end position="70"/>
    </location>
</feature>
<evidence type="ECO:0000313" key="7">
    <source>
        <dbReference type="Proteomes" id="UP000186785"/>
    </source>
</evidence>
<evidence type="ECO:0000256" key="3">
    <source>
        <dbReference type="ARBA" id="ARBA00022806"/>
    </source>
</evidence>
<dbReference type="InterPro" id="IPR027417">
    <property type="entry name" value="P-loop_NTPase"/>
</dbReference>
<dbReference type="InterPro" id="IPR014017">
    <property type="entry name" value="DNA_helicase_UvrD-like_C"/>
</dbReference>
<dbReference type="GO" id="GO:0005524">
    <property type="term" value="F:ATP binding"/>
    <property type="evidence" value="ECO:0007669"/>
    <property type="project" value="UniProtKB-KW"/>
</dbReference>
<dbReference type="GO" id="GO:0003677">
    <property type="term" value="F:DNA binding"/>
    <property type="evidence" value="ECO:0007669"/>
    <property type="project" value="InterPro"/>
</dbReference>
<evidence type="ECO:0000313" key="6">
    <source>
        <dbReference type="EMBL" id="OKL46128.1"/>
    </source>
</evidence>
<dbReference type="GO" id="GO:0043138">
    <property type="term" value="F:3'-5' DNA helicase activity"/>
    <property type="evidence" value="ECO:0007669"/>
    <property type="project" value="TreeGrafter"/>
</dbReference>
<comment type="caution">
    <text evidence="6">The sequence shown here is derived from an EMBL/GenBank/DDBJ whole genome shotgun (WGS) entry which is preliminary data.</text>
</comment>